<reference evidence="1" key="1">
    <citation type="submission" date="2021-06" db="EMBL/GenBank/DDBJ databases">
        <authorList>
            <person name="Hodson N. C."/>
            <person name="Mongue J. A."/>
            <person name="Jaron S. K."/>
        </authorList>
    </citation>
    <scope>NUCLEOTIDE SEQUENCE</scope>
</reference>
<evidence type="ECO:0000313" key="2">
    <source>
        <dbReference type="Proteomes" id="UP000708208"/>
    </source>
</evidence>
<sequence>MTEEQEQDVKEILKKYLGPKLIALAANVPKGLSLKDSLLKYMATEIIEQAEFYDLLENIQVVEHEIDNESEEARMGIRATGPNANSILNPATTNTGMESCKLVCLYNLLVLLVQLEERTESRCEFNAAPHKDQMITKAMFPTDVKAAMEEDKFEPEELTRNRI</sequence>
<name>A0A8J2PUZ9_9HEXA</name>
<dbReference type="EMBL" id="CAJVCH010550264">
    <property type="protein sequence ID" value="CAG7829137.1"/>
    <property type="molecule type" value="Genomic_DNA"/>
</dbReference>
<proteinExistence type="predicted"/>
<gene>
    <name evidence="1" type="ORF">AFUS01_LOCUS39014</name>
</gene>
<dbReference type="Proteomes" id="UP000708208">
    <property type="component" value="Unassembled WGS sequence"/>
</dbReference>
<protein>
    <submittedName>
        <fullName evidence="1">Uncharacterized protein</fullName>
    </submittedName>
</protein>
<comment type="caution">
    <text evidence="1">The sequence shown here is derived from an EMBL/GenBank/DDBJ whole genome shotgun (WGS) entry which is preliminary data.</text>
</comment>
<keyword evidence="2" id="KW-1185">Reference proteome</keyword>
<organism evidence="1 2">
    <name type="scientific">Allacma fusca</name>
    <dbReference type="NCBI Taxonomy" id="39272"/>
    <lineage>
        <taxon>Eukaryota</taxon>
        <taxon>Metazoa</taxon>
        <taxon>Ecdysozoa</taxon>
        <taxon>Arthropoda</taxon>
        <taxon>Hexapoda</taxon>
        <taxon>Collembola</taxon>
        <taxon>Symphypleona</taxon>
        <taxon>Sminthuridae</taxon>
        <taxon>Allacma</taxon>
    </lineage>
</organism>
<evidence type="ECO:0000313" key="1">
    <source>
        <dbReference type="EMBL" id="CAG7829137.1"/>
    </source>
</evidence>
<dbReference type="AlphaFoldDB" id="A0A8J2PUZ9"/>
<accession>A0A8J2PUZ9</accession>